<evidence type="ECO:0000256" key="1">
    <source>
        <dbReference type="ARBA" id="ARBA00022723"/>
    </source>
</evidence>
<evidence type="ECO:0000313" key="7">
    <source>
        <dbReference type="EMBL" id="KAJ8305231.1"/>
    </source>
</evidence>
<gene>
    <name evidence="7" type="ORF">KUTeg_017223</name>
</gene>
<comment type="caution">
    <text evidence="7">The sequence shown here is derived from an EMBL/GenBank/DDBJ whole genome shotgun (WGS) entry which is preliminary data.</text>
</comment>
<dbReference type="SMART" id="SM00980">
    <property type="entry name" value="THAP"/>
    <property type="match status" value="1"/>
</dbReference>
<keyword evidence="1" id="KW-0479">Metal-binding</keyword>
<dbReference type="SUPFAM" id="SSF57716">
    <property type="entry name" value="Glucocorticoid receptor-like (DNA-binding domain)"/>
    <property type="match status" value="1"/>
</dbReference>
<dbReference type="InterPro" id="IPR026516">
    <property type="entry name" value="THAP1/10"/>
</dbReference>
<evidence type="ECO:0000256" key="5">
    <source>
        <dbReference type="PROSITE-ProRule" id="PRU00309"/>
    </source>
</evidence>
<dbReference type="PANTHER" id="PTHR46600">
    <property type="entry name" value="THAP DOMAIN-CONTAINING"/>
    <property type="match status" value="1"/>
</dbReference>
<reference evidence="7 8" key="1">
    <citation type="submission" date="2022-12" db="EMBL/GenBank/DDBJ databases">
        <title>Chromosome-level genome of Tegillarca granosa.</title>
        <authorList>
            <person name="Kim J."/>
        </authorList>
    </citation>
    <scope>NUCLEOTIDE SEQUENCE [LARGE SCALE GENOMIC DNA]</scope>
    <source>
        <strain evidence="7">Teg-2019</strain>
        <tissue evidence="7">Adductor muscle</tissue>
    </source>
</reference>
<proteinExistence type="predicted"/>
<keyword evidence="3" id="KW-0862">Zinc</keyword>
<evidence type="ECO:0000313" key="8">
    <source>
        <dbReference type="Proteomes" id="UP001217089"/>
    </source>
</evidence>
<accession>A0ABQ9EMX0</accession>
<dbReference type="InterPro" id="IPR038441">
    <property type="entry name" value="THAP_Znf_sf"/>
</dbReference>
<organism evidence="7 8">
    <name type="scientific">Tegillarca granosa</name>
    <name type="common">Malaysian cockle</name>
    <name type="synonym">Anadara granosa</name>
    <dbReference type="NCBI Taxonomy" id="220873"/>
    <lineage>
        <taxon>Eukaryota</taxon>
        <taxon>Metazoa</taxon>
        <taxon>Spiralia</taxon>
        <taxon>Lophotrochozoa</taxon>
        <taxon>Mollusca</taxon>
        <taxon>Bivalvia</taxon>
        <taxon>Autobranchia</taxon>
        <taxon>Pteriomorphia</taxon>
        <taxon>Arcoida</taxon>
        <taxon>Arcoidea</taxon>
        <taxon>Arcidae</taxon>
        <taxon>Tegillarca</taxon>
    </lineage>
</organism>
<evidence type="ECO:0000259" key="6">
    <source>
        <dbReference type="PROSITE" id="PS50950"/>
    </source>
</evidence>
<dbReference type="Pfam" id="PF05485">
    <property type="entry name" value="THAP"/>
    <property type="match status" value="1"/>
</dbReference>
<dbReference type="EMBL" id="JARBDR010000820">
    <property type="protein sequence ID" value="KAJ8305231.1"/>
    <property type="molecule type" value="Genomic_DNA"/>
</dbReference>
<evidence type="ECO:0000256" key="3">
    <source>
        <dbReference type="ARBA" id="ARBA00022833"/>
    </source>
</evidence>
<keyword evidence="4 5" id="KW-0238">DNA-binding</keyword>
<dbReference type="PANTHER" id="PTHR46600:SF7">
    <property type="entry name" value="SI:DKEY-228B2.6-RELATED"/>
    <property type="match status" value="1"/>
</dbReference>
<name>A0ABQ9EMX0_TEGGR</name>
<dbReference type="Gene3D" id="6.20.210.20">
    <property type="entry name" value="THAP domain"/>
    <property type="match status" value="1"/>
</dbReference>
<keyword evidence="8" id="KW-1185">Reference proteome</keyword>
<protein>
    <recommendedName>
        <fullName evidence="6">THAP-type domain-containing protein</fullName>
    </recommendedName>
</protein>
<sequence>MASNMIDTESVIQQNKIENKSKYHCCVLFCTSDSRYNKELHFHHISKNPTLKKDWIIKIRRDEGLLFRITQATVVCSKHFKKEDYRSWTQVRKILKPNAIPSIFDWSKECVSRRKIVRKVPSEHTSATNMECEEATSSAGIQMEDISETSKDKLIKEPEENLMKKPNSKIWRLLVHMPNHDASLLLLHAWCS</sequence>
<dbReference type="PROSITE" id="PS50950">
    <property type="entry name" value="ZF_THAP"/>
    <property type="match status" value="1"/>
</dbReference>
<evidence type="ECO:0000256" key="4">
    <source>
        <dbReference type="ARBA" id="ARBA00023125"/>
    </source>
</evidence>
<dbReference type="InterPro" id="IPR006612">
    <property type="entry name" value="THAP_Znf"/>
</dbReference>
<dbReference type="Proteomes" id="UP001217089">
    <property type="component" value="Unassembled WGS sequence"/>
</dbReference>
<feature type="domain" description="THAP-type" evidence="6">
    <location>
        <begin position="20"/>
        <end position="104"/>
    </location>
</feature>
<keyword evidence="2 5" id="KW-0863">Zinc-finger</keyword>
<evidence type="ECO:0000256" key="2">
    <source>
        <dbReference type="ARBA" id="ARBA00022771"/>
    </source>
</evidence>